<dbReference type="Pfam" id="PF00078">
    <property type="entry name" value="RVT_1"/>
    <property type="match status" value="1"/>
</dbReference>
<dbReference type="PROSITE" id="PS50878">
    <property type="entry name" value="RT_POL"/>
    <property type="match status" value="1"/>
</dbReference>
<organism evidence="8 9">
    <name type="scientific">Strongyloides venezuelensis</name>
    <name type="common">Threadworm</name>
    <dbReference type="NCBI Taxonomy" id="75913"/>
    <lineage>
        <taxon>Eukaryota</taxon>
        <taxon>Metazoa</taxon>
        <taxon>Ecdysozoa</taxon>
        <taxon>Nematoda</taxon>
        <taxon>Chromadorea</taxon>
        <taxon>Rhabditida</taxon>
        <taxon>Tylenchina</taxon>
        <taxon>Panagrolaimomorpha</taxon>
        <taxon>Strongyloidoidea</taxon>
        <taxon>Strongyloididae</taxon>
        <taxon>Strongyloides</taxon>
    </lineage>
</organism>
<evidence type="ECO:0000256" key="5">
    <source>
        <dbReference type="ARBA" id="ARBA00022918"/>
    </source>
</evidence>
<dbReference type="InterPro" id="IPR021109">
    <property type="entry name" value="Peptidase_aspartic_dom_sf"/>
</dbReference>
<keyword evidence="8" id="KW-1185">Reference proteome</keyword>
<evidence type="ECO:0000313" key="8">
    <source>
        <dbReference type="Proteomes" id="UP000035680"/>
    </source>
</evidence>
<proteinExistence type="predicted"/>
<dbReference type="Gene3D" id="2.40.70.10">
    <property type="entry name" value="Acid Proteases"/>
    <property type="match status" value="1"/>
</dbReference>
<keyword evidence="3" id="KW-0540">Nuclease</keyword>
<evidence type="ECO:0000256" key="4">
    <source>
        <dbReference type="ARBA" id="ARBA00022759"/>
    </source>
</evidence>
<dbReference type="GO" id="GO:0003964">
    <property type="term" value="F:RNA-directed DNA polymerase activity"/>
    <property type="evidence" value="ECO:0007669"/>
    <property type="project" value="UniProtKB-KW"/>
</dbReference>
<dbReference type="InterPro" id="IPR043128">
    <property type="entry name" value="Rev_trsase/Diguanyl_cyclase"/>
</dbReference>
<feature type="domain" description="Reverse transcriptase" evidence="7">
    <location>
        <begin position="286"/>
        <end position="496"/>
    </location>
</feature>
<name>A0A0K0FW91_STRVS</name>
<dbReference type="InterPro" id="IPR050951">
    <property type="entry name" value="Retrovirus_Pol_polyprotein"/>
</dbReference>
<dbReference type="Gene3D" id="3.10.10.10">
    <property type="entry name" value="HIV Type 1 Reverse Transcriptase, subunit A, domain 1"/>
    <property type="match status" value="1"/>
</dbReference>
<protein>
    <submittedName>
        <fullName evidence="9">Reverse transcriptase domain-containing protein</fullName>
    </submittedName>
</protein>
<dbReference type="AlphaFoldDB" id="A0A0K0FW91"/>
<sequence length="724" mass="82589">MNSKQKVDEDARQFASRLCSKARECDLDKWEGGKNGFISTVFVNGLRDEGAKKFIIASKEENVTIERLVELSKGYEAANPKINNVIAYVSSKGIRCQCCGRIGHSRERCRMKDAICNQCKRKGHLKYVCKEKNGKKFENKIKEIEYCEDDDDERQSMFGLEMDMVECKSNIEKCFVIKINGHQIKGKLDTGADRSITKGLGELIDVNGNGLEILGSFVANVEAQGKKAVIELRVFPKEKCLIGRDIISALRLDLNRIFYETIDEINDSTDFIVKEFIEKYPRLFNTERSDGSNLSAKLYLKPNAVPKFVPVRNHPLALRKPIKDEIQRLISANIFKPVRTSRWASPLVSVPKPDGSIRLCEQFPIPSLVEAMNKVSGGSLFAKIDLKNAFNQLHMDEESMEILTVATPEGLMAVKRLQPGVASAPAIFQHHMYEGFGNMEIISCYFDDIIVAGCSKPDLLRRLDSVFQKLDEMGLVVNAKKLEILKEQVVFLRHVLSKKGRKPNPEKIQGIVSMRRPQNQAEVHTFIGKCMHYSDYIKNATLKAKPFVHENCFQNLKKELMEITMLSHYDGSQLLVLATDASEYDLGAVLLMRDDKNKERPLGHASKTFSQSQRNWSQLDKEAAAIIFGVTKFSDYLMFKRFILQTDSKPLTYIFQEKANLPITVIKRVDHWNIILRRYQYDIEYVNTKQFAKADCLSRLPSPEVMPEDREMEEVIEKLLMIVH</sequence>
<dbReference type="WBParaSite" id="SVE_1665400.1">
    <property type="protein sequence ID" value="SVE_1665400.1"/>
    <property type="gene ID" value="SVE_1665400"/>
</dbReference>
<accession>A0A0K0FW91</accession>
<reference evidence="9" key="2">
    <citation type="submission" date="2015-08" db="UniProtKB">
        <authorList>
            <consortium name="WormBaseParasite"/>
        </authorList>
    </citation>
    <scope>IDENTIFICATION</scope>
</reference>
<dbReference type="STRING" id="75913.A0A0K0FW91"/>
<keyword evidence="4" id="KW-0378">Hydrolase</keyword>
<dbReference type="GO" id="GO:0004519">
    <property type="term" value="F:endonuclease activity"/>
    <property type="evidence" value="ECO:0007669"/>
    <property type="project" value="UniProtKB-KW"/>
</dbReference>
<dbReference type="FunFam" id="3.10.20.370:FF:000001">
    <property type="entry name" value="Retrovirus-related Pol polyprotein from transposon 17.6-like protein"/>
    <property type="match status" value="1"/>
</dbReference>
<dbReference type="InterPro" id="IPR000477">
    <property type="entry name" value="RT_dom"/>
</dbReference>
<dbReference type="Pfam" id="PF17919">
    <property type="entry name" value="RT_RNaseH_2"/>
    <property type="match status" value="1"/>
</dbReference>
<dbReference type="CDD" id="cd01647">
    <property type="entry name" value="RT_LTR"/>
    <property type="match status" value="1"/>
</dbReference>
<evidence type="ECO:0000256" key="2">
    <source>
        <dbReference type="ARBA" id="ARBA00022695"/>
    </source>
</evidence>
<evidence type="ECO:0000256" key="1">
    <source>
        <dbReference type="ARBA" id="ARBA00022679"/>
    </source>
</evidence>
<dbReference type="Proteomes" id="UP000035680">
    <property type="component" value="Unassembled WGS sequence"/>
</dbReference>
<keyword evidence="2" id="KW-0548">Nucleotidyltransferase</keyword>
<dbReference type="SUPFAM" id="SSF56672">
    <property type="entry name" value="DNA/RNA polymerases"/>
    <property type="match status" value="1"/>
</dbReference>
<dbReference type="PANTHER" id="PTHR37984">
    <property type="entry name" value="PROTEIN CBG26694"/>
    <property type="match status" value="1"/>
</dbReference>
<keyword evidence="6" id="KW-0511">Multifunctional enzyme</keyword>
<dbReference type="Gene3D" id="4.10.60.10">
    <property type="entry name" value="Zinc finger, CCHC-type"/>
    <property type="match status" value="1"/>
</dbReference>
<keyword evidence="5" id="KW-0695">RNA-directed DNA polymerase</keyword>
<dbReference type="SUPFAM" id="SSF50630">
    <property type="entry name" value="Acid proteases"/>
    <property type="match status" value="1"/>
</dbReference>
<evidence type="ECO:0000256" key="3">
    <source>
        <dbReference type="ARBA" id="ARBA00022722"/>
    </source>
</evidence>
<keyword evidence="4" id="KW-0255">Endonuclease</keyword>
<dbReference type="InterPro" id="IPR043502">
    <property type="entry name" value="DNA/RNA_pol_sf"/>
</dbReference>
<dbReference type="CDD" id="cd09274">
    <property type="entry name" value="RNase_HI_RT_Ty3"/>
    <property type="match status" value="1"/>
</dbReference>
<dbReference type="PANTHER" id="PTHR37984:SF5">
    <property type="entry name" value="PROTEIN NYNRIN-LIKE"/>
    <property type="match status" value="1"/>
</dbReference>
<evidence type="ECO:0000256" key="6">
    <source>
        <dbReference type="ARBA" id="ARBA00023268"/>
    </source>
</evidence>
<evidence type="ECO:0000259" key="7">
    <source>
        <dbReference type="PROSITE" id="PS50878"/>
    </source>
</evidence>
<reference evidence="8" key="1">
    <citation type="submission" date="2014-07" db="EMBL/GenBank/DDBJ databases">
        <authorList>
            <person name="Martin A.A"/>
            <person name="De Silva N."/>
        </authorList>
    </citation>
    <scope>NUCLEOTIDE SEQUENCE</scope>
</reference>
<dbReference type="InterPro" id="IPR041577">
    <property type="entry name" value="RT_RNaseH_2"/>
</dbReference>
<dbReference type="Gene3D" id="3.30.70.270">
    <property type="match status" value="2"/>
</dbReference>
<evidence type="ECO:0000313" key="9">
    <source>
        <dbReference type="WBParaSite" id="SVE_1665400.1"/>
    </source>
</evidence>
<keyword evidence="1" id="KW-0808">Transferase</keyword>